<keyword evidence="3" id="KW-1185">Reference proteome</keyword>
<dbReference type="SUPFAM" id="SSF51735">
    <property type="entry name" value="NAD(P)-binding Rossmann-fold domains"/>
    <property type="match status" value="1"/>
</dbReference>
<dbReference type="PROSITE" id="PS51186">
    <property type="entry name" value="GNAT"/>
    <property type="match status" value="1"/>
</dbReference>
<evidence type="ECO:0000313" key="2">
    <source>
        <dbReference type="EMBL" id="NED97558.1"/>
    </source>
</evidence>
<dbReference type="GO" id="GO:0005524">
    <property type="term" value="F:ATP binding"/>
    <property type="evidence" value="ECO:0007669"/>
    <property type="project" value="InterPro"/>
</dbReference>
<dbReference type="SMART" id="SM00881">
    <property type="entry name" value="CoA_binding"/>
    <property type="match status" value="1"/>
</dbReference>
<dbReference type="SUPFAM" id="SSF52210">
    <property type="entry name" value="Succinyl-CoA synthetase domains"/>
    <property type="match status" value="2"/>
</dbReference>
<dbReference type="Pfam" id="PF13607">
    <property type="entry name" value="Succ_CoA_lig"/>
    <property type="match status" value="1"/>
</dbReference>
<dbReference type="Gene3D" id="3.40.50.261">
    <property type="entry name" value="Succinyl-CoA synthetase domains"/>
    <property type="match status" value="2"/>
</dbReference>
<dbReference type="Gene3D" id="3.40.50.720">
    <property type="entry name" value="NAD(P)-binding Rossmann-like Domain"/>
    <property type="match status" value="1"/>
</dbReference>
<gene>
    <name evidence="2" type="ORF">G1H11_19865</name>
</gene>
<dbReference type="SUPFAM" id="SSF56059">
    <property type="entry name" value="Glutathione synthetase ATP-binding domain-like"/>
    <property type="match status" value="1"/>
</dbReference>
<protein>
    <submittedName>
        <fullName evidence="2">GNAT family N-acetyltransferase</fullName>
    </submittedName>
</protein>
<evidence type="ECO:0000313" key="3">
    <source>
        <dbReference type="Proteomes" id="UP000469185"/>
    </source>
</evidence>
<comment type="caution">
    <text evidence="2">The sequence shown here is derived from an EMBL/GenBank/DDBJ whole genome shotgun (WGS) entry which is preliminary data.</text>
</comment>
<dbReference type="AlphaFoldDB" id="A0A6N9YRV4"/>
<dbReference type="Proteomes" id="UP000469185">
    <property type="component" value="Unassembled WGS sequence"/>
</dbReference>
<dbReference type="InterPro" id="IPR013815">
    <property type="entry name" value="ATP_grasp_subdomain_1"/>
</dbReference>
<dbReference type="InterPro" id="IPR016102">
    <property type="entry name" value="Succinyl-CoA_synth-like"/>
</dbReference>
<name>A0A6N9YRV4_9ACTN</name>
<evidence type="ECO:0000259" key="1">
    <source>
        <dbReference type="PROSITE" id="PS51186"/>
    </source>
</evidence>
<dbReference type="Pfam" id="PF00583">
    <property type="entry name" value="Acetyltransf_1"/>
    <property type="match status" value="1"/>
</dbReference>
<dbReference type="Pfam" id="PF13380">
    <property type="entry name" value="CoA_binding_2"/>
    <property type="match status" value="1"/>
</dbReference>
<reference evidence="2 3" key="1">
    <citation type="submission" date="2020-02" db="EMBL/GenBank/DDBJ databases">
        <authorList>
            <person name="Li X.-J."/>
            <person name="Feng X.-M."/>
        </authorList>
    </citation>
    <scope>NUCLEOTIDE SEQUENCE [LARGE SCALE GENOMIC DNA]</scope>
    <source>
        <strain evidence="2 3">CGMCC 4.7225</strain>
    </source>
</reference>
<sequence length="889" mass="94701">MQSAATYPAHWEADVVLADGATAHIRPIRPEDADRLVDFYARVSDESKYFRFFAPYPRLSERDVAHFTRMDHVRRVALIVLVGDQMIGVGRYDRVTDGIAEVSFLVEDSHQGRGVGSVLLEHLAQAARERGVHRFVADILPVNRKMISVFSEAGYTVDDHFEDGIVHVEFEIVPTDHSLHVTEAREHRAEARSIQRLLRPQSVAIVGASRSAGKAGQALVRNIVGNGFTGPVYPVNPEAVAVAGVPAYPSLTDIPAEVDLAVVAVPAVSVGEVVLQCAAHGVKGLVVVAAGFAESGNEDGRRRQAELVRVARANGMRVVGPNCLGIINTDPAYSLNASLAPIVPPPGRIGLFAQSGALGTAILSDGAARGLGLSTFVSAGNRADVSGNDLLQYWRDDAATEVVLLYLESLGNPRKFSRLARDVAEVKPVVAVKSGRTTQGVPTGHTVRPIEVPEAALDAMFRQSGVIRVDTIPEMFDVAQILAYQPLPAGNRVGIVGNSSALCLLANDAVLAAGLDVGCEPVDLGVAASADAYRHALGDLASRPEIDALLVMFTAAVDASRGEDVARVLAHSSETSGKPMVTTFLGSRGVPEEMRKLDEHGVPQRGSVPSYPSVEEAARALAHVTGYGTWRRRRHGQVPAVGGVDAAAARALVDSLLAASAEDTVELAPTDVADLLQHYGVELTPMTPAPTLDDALAAMKRFGTEVVLKATASHLRHRPDLADVWRNIDTADEMRDAWETMSRTLADPADAGFVVQPMAAGGVPVAIWGREDPMFGPVISFGISGVATELLSDRAYRIPPLTDVAAAEMVREVKAAPLLFGYRGGIMADVKAVEDLLHRVSRMADDLPELAAIELNPVLVGEEGVAVVNAAARLSRLAPRPDWYARRLA</sequence>
<dbReference type="Gene3D" id="3.30.470.20">
    <property type="entry name" value="ATP-grasp fold, B domain"/>
    <property type="match status" value="1"/>
</dbReference>
<keyword evidence="2" id="KW-0808">Transferase</keyword>
<dbReference type="Gene3D" id="3.40.630.30">
    <property type="match status" value="1"/>
</dbReference>
<dbReference type="CDD" id="cd04301">
    <property type="entry name" value="NAT_SF"/>
    <property type="match status" value="1"/>
</dbReference>
<dbReference type="InterPro" id="IPR000182">
    <property type="entry name" value="GNAT_dom"/>
</dbReference>
<feature type="domain" description="N-acetyltransferase" evidence="1">
    <location>
        <begin position="23"/>
        <end position="177"/>
    </location>
</feature>
<dbReference type="EMBL" id="JAAGOB010000012">
    <property type="protein sequence ID" value="NED97558.1"/>
    <property type="molecule type" value="Genomic_DNA"/>
</dbReference>
<dbReference type="SUPFAM" id="SSF55729">
    <property type="entry name" value="Acyl-CoA N-acyltransferases (Nat)"/>
    <property type="match status" value="1"/>
</dbReference>
<dbReference type="InterPro" id="IPR032875">
    <property type="entry name" value="Succ_CoA_lig_flav_dom"/>
</dbReference>
<organism evidence="2 3">
    <name type="scientific">Phytoactinopolyspora alkaliphila</name>
    <dbReference type="NCBI Taxonomy" id="1783498"/>
    <lineage>
        <taxon>Bacteria</taxon>
        <taxon>Bacillati</taxon>
        <taxon>Actinomycetota</taxon>
        <taxon>Actinomycetes</taxon>
        <taxon>Jiangellales</taxon>
        <taxon>Jiangellaceae</taxon>
        <taxon>Phytoactinopolyspora</taxon>
    </lineage>
</organism>
<proteinExistence type="predicted"/>
<dbReference type="PANTHER" id="PTHR42793">
    <property type="entry name" value="COA BINDING DOMAIN CONTAINING PROTEIN"/>
    <property type="match status" value="1"/>
</dbReference>
<dbReference type="RefSeq" id="WP_163820338.1">
    <property type="nucleotide sequence ID" value="NZ_JAAGOB010000012.1"/>
</dbReference>
<accession>A0A6N9YRV4</accession>
<dbReference type="InterPro" id="IPR036291">
    <property type="entry name" value="NAD(P)-bd_dom_sf"/>
</dbReference>
<dbReference type="GO" id="GO:0016747">
    <property type="term" value="F:acyltransferase activity, transferring groups other than amino-acyl groups"/>
    <property type="evidence" value="ECO:0007669"/>
    <property type="project" value="InterPro"/>
</dbReference>
<dbReference type="Pfam" id="PF13549">
    <property type="entry name" value="ATP-grasp_5"/>
    <property type="match status" value="1"/>
</dbReference>
<dbReference type="Gene3D" id="3.30.1490.20">
    <property type="entry name" value="ATP-grasp fold, A domain"/>
    <property type="match status" value="1"/>
</dbReference>
<dbReference type="PANTHER" id="PTHR42793:SF1">
    <property type="entry name" value="PEPTIDYL-LYSINE N-ACETYLTRANSFERASE PATZ"/>
    <property type="match status" value="1"/>
</dbReference>
<dbReference type="InterPro" id="IPR003781">
    <property type="entry name" value="CoA-bd"/>
</dbReference>
<dbReference type="InterPro" id="IPR016181">
    <property type="entry name" value="Acyl_CoA_acyltransferase"/>
</dbReference>